<keyword evidence="6 7" id="KW-0413">Isomerase</keyword>
<reference evidence="10" key="1">
    <citation type="submission" date="2016-10" db="EMBL/GenBank/DDBJ databases">
        <authorList>
            <person name="Varghese N."/>
            <person name="Submissions S."/>
        </authorList>
    </citation>
    <scope>NUCLEOTIDE SEQUENCE [LARGE SCALE GENOMIC DNA]</scope>
    <source>
        <strain evidence="10">CGMCC 1.3431</strain>
    </source>
</reference>
<comment type="similarity">
    <text evidence="2 7 8">Belongs to the triosephosphate isomerase family.</text>
</comment>
<feature type="active site" description="Electrophile" evidence="7">
    <location>
        <position position="94"/>
    </location>
</feature>
<dbReference type="Proteomes" id="UP000199150">
    <property type="component" value="Unassembled WGS sequence"/>
</dbReference>
<organism evidence="9 10">
    <name type="scientific">Asticcacaulis taihuensis</name>
    <dbReference type="NCBI Taxonomy" id="260084"/>
    <lineage>
        <taxon>Bacteria</taxon>
        <taxon>Pseudomonadati</taxon>
        <taxon>Pseudomonadota</taxon>
        <taxon>Alphaproteobacteria</taxon>
        <taxon>Caulobacterales</taxon>
        <taxon>Caulobacteraceae</taxon>
        <taxon>Asticcacaulis</taxon>
    </lineage>
</organism>
<dbReference type="CDD" id="cd00311">
    <property type="entry name" value="TIM"/>
    <property type="match status" value="1"/>
</dbReference>
<dbReference type="PANTHER" id="PTHR21139:SF42">
    <property type="entry name" value="TRIOSEPHOSPHATE ISOMERASE"/>
    <property type="match status" value="1"/>
</dbReference>
<dbReference type="InterPro" id="IPR022896">
    <property type="entry name" value="TrioseP_Isoase_bac/euk"/>
</dbReference>
<dbReference type="GO" id="GO:0019563">
    <property type="term" value="P:glycerol catabolic process"/>
    <property type="evidence" value="ECO:0007669"/>
    <property type="project" value="TreeGrafter"/>
</dbReference>
<evidence type="ECO:0000313" key="9">
    <source>
        <dbReference type="EMBL" id="SCW33279.1"/>
    </source>
</evidence>
<sequence>MPHRHLIAGNWKMNGVKASLAVAEVIATQSRSHSARVALFPPATLLPLMADILKGTDIILGGQDCHHADSGAYTGDISAAMLKDAGASMVILGHSERRHGHLEPCALVARKVQAALRAGLEPIICIGETLDQRQGGLTIPVLSRQLADSLPEELKGREFQVSYEPVWAIGTGLIASDAQILEAFALIRRYLDQRFGAHVAPHLLYGGSVKATNAGQVLALEGVSGALVGGASLTAEDFMPIIAAADSAPV</sequence>
<dbReference type="GO" id="GO:0006094">
    <property type="term" value="P:gluconeogenesis"/>
    <property type="evidence" value="ECO:0007669"/>
    <property type="project" value="UniProtKB-UniRule"/>
</dbReference>
<comment type="subunit">
    <text evidence="7 8">Homodimer.</text>
</comment>
<feature type="binding site" evidence="7">
    <location>
        <position position="208"/>
    </location>
    <ligand>
        <name>substrate</name>
    </ligand>
</feature>
<dbReference type="InterPro" id="IPR000652">
    <property type="entry name" value="Triosephosphate_isomerase"/>
</dbReference>
<comment type="catalytic activity">
    <reaction evidence="1">
        <text>L-erythrulose 1-phosphate = D-erythrulose 4-phosphate</text>
        <dbReference type="Rhea" id="RHEA:49588"/>
        <dbReference type="ChEBI" id="CHEBI:58002"/>
        <dbReference type="ChEBI" id="CHEBI:90796"/>
        <dbReference type="EC" id="5.3.1.33"/>
    </reaction>
</comment>
<keyword evidence="10" id="KW-1185">Reference proteome</keyword>
<dbReference type="InterPro" id="IPR013785">
    <property type="entry name" value="Aldolase_TIM"/>
</dbReference>
<comment type="function">
    <text evidence="7">Involved in the gluconeogenesis. Catalyzes stereospecifically the conversion of dihydroxyacetone phosphate (DHAP) to D-glyceraldehyde-3-phosphate (G3P).</text>
</comment>
<comment type="pathway">
    <text evidence="7 8">Carbohydrate degradation; glycolysis; D-glyceraldehyde 3-phosphate from glycerone phosphate: step 1/1.</text>
</comment>
<dbReference type="OrthoDB" id="9809429at2"/>
<dbReference type="Gene3D" id="3.20.20.70">
    <property type="entry name" value="Aldolase class I"/>
    <property type="match status" value="1"/>
</dbReference>
<dbReference type="RefSeq" id="WP_090643226.1">
    <property type="nucleotide sequence ID" value="NZ_CBCRYE010000001.1"/>
</dbReference>
<dbReference type="NCBIfam" id="TIGR00419">
    <property type="entry name" value="tim"/>
    <property type="match status" value="1"/>
</dbReference>
<dbReference type="GO" id="GO:0046166">
    <property type="term" value="P:glyceraldehyde-3-phosphate biosynthetic process"/>
    <property type="evidence" value="ECO:0007669"/>
    <property type="project" value="TreeGrafter"/>
</dbReference>
<dbReference type="UniPathway" id="UPA00138"/>
<comment type="pathway">
    <text evidence="7 8">Carbohydrate biosynthesis; gluconeogenesis.</text>
</comment>
<dbReference type="GO" id="GO:0006096">
    <property type="term" value="P:glycolytic process"/>
    <property type="evidence" value="ECO:0007669"/>
    <property type="project" value="UniProtKB-UniRule"/>
</dbReference>
<evidence type="ECO:0000256" key="4">
    <source>
        <dbReference type="ARBA" id="ARBA00022490"/>
    </source>
</evidence>
<evidence type="ECO:0000256" key="2">
    <source>
        <dbReference type="ARBA" id="ARBA00007422"/>
    </source>
</evidence>
<dbReference type="SUPFAM" id="SSF51351">
    <property type="entry name" value="Triosephosphate isomerase (TIM)"/>
    <property type="match status" value="1"/>
</dbReference>
<dbReference type="STRING" id="260084.SAMN02927928_0487"/>
<accession>A0A1G4PMI6</accession>
<keyword evidence="5 7" id="KW-0324">Glycolysis</keyword>
<dbReference type="PROSITE" id="PS51440">
    <property type="entry name" value="TIM_2"/>
    <property type="match status" value="1"/>
</dbReference>
<evidence type="ECO:0000256" key="8">
    <source>
        <dbReference type="RuleBase" id="RU363013"/>
    </source>
</evidence>
<dbReference type="PANTHER" id="PTHR21139">
    <property type="entry name" value="TRIOSEPHOSPHATE ISOMERASE"/>
    <property type="match status" value="1"/>
</dbReference>
<keyword evidence="4 7" id="KW-0963">Cytoplasm</keyword>
<evidence type="ECO:0000256" key="5">
    <source>
        <dbReference type="ARBA" id="ARBA00023152"/>
    </source>
</evidence>
<dbReference type="InterPro" id="IPR035990">
    <property type="entry name" value="TIM_sf"/>
</dbReference>
<comment type="catalytic activity">
    <reaction evidence="7 8">
        <text>D-glyceraldehyde 3-phosphate = dihydroxyacetone phosphate</text>
        <dbReference type="Rhea" id="RHEA:18585"/>
        <dbReference type="ChEBI" id="CHEBI:57642"/>
        <dbReference type="ChEBI" id="CHEBI:59776"/>
        <dbReference type="EC" id="5.3.1.1"/>
    </reaction>
</comment>
<evidence type="ECO:0000256" key="3">
    <source>
        <dbReference type="ARBA" id="ARBA00022432"/>
    </source>
</evidence>
<feature type="binding site" evidence="7">
    <location>
        <begin position="10"/>
        <end position="12"/>
    </location>
    <ligand>
        <name>substrate</name>
    </ligand>
</feature>
<dbReference type="GO" id="GO:0005829">
    <property type="term" value="C:cytosol"/>
    <property type="evidence" value="ECO:0007669"/>
    <property type="project" value="TreeGrafter"/>
</dbReference>
<dbReference type="EMBL" id="FMTS01000001">
    <property type="protein sequence ID" value="SCW33279.1"/>
    <property type="molecule type" value="Genomic_DNA"/>
</dbReference>
<evidence type="ECO:0000313" key="10">
    <source>
        <dbReference type="Proteomes" id="UP000199150"/>
    </source>
</evidence>
<evidence type="ECO:0000256" key="7">
    <source>
        <dbReference type="HAMAP-Rule" id="MF_00147"/>
    </source>
</evidence>
<dbReference type="UniPathway" id="UPA00109">
    <property type="reaction ID" value="UER00189"/>
</dbReference>
<proteinExistence type="inferred from homology"/>
<evidence type="ECO:0000256" key="6">
    <source>
        <dbReference type="ARBA" id="ARBA00023235"/>
    </source>
</evidence>
<gene>
    <name evidence="7" type="primary">tpiA</name>
    <name evidence="9" type="ORF">SAMN02927928_0487</name>
</gene>
<dbReference type="GO" id="GO:0004807">
    <property type="term" value="F:triose-phosphate isomerase activity"/>
    <property type="evidence" value="ECO:0007669"/>
    <property type="project" value="UniProtKB-UniRule"/>
</dbReference>
<dbReference type="EC" id="5.3.1.1" evidence="7 8"/>
<protein>
    <recommendedName>
        <fullName evidence="7 8">Triosephosphate isomerase</fullName>
        <shortName evidence="7">TIM</shortName>
        <shortName evidence="7">TPI</shortName>
        <ecNumber evidence="7 8">5.3.1.1</ecNumber>
    </recommendedName>
    <alternativeName>
        <fullName evidence="7">Triose-phosphate isomerase</fullName>
    </alternativeName>
</protein>
<evidence type="ECO:0000256" key="1">
    <source>
        <dbReference type="ARBA" id="ARBA00000148"/>
    </source>
</evidence>
<feature type="active site" description="Proton acceptor" evidence="7">
    <location>
        <position position="164"/>
    </location>
</feature>
<dbReference type="Pfam" id="PF00121">
    <property type="entry name" value="TIM"/>
    <property type="match status" value="1"/>
</dbReference>
<comment type="subcellular location">
    <subcellularLocation>
        <location evidence="7 8">Cytoplasm</location>
    </subcellularLocation>
</comment>
<dbReference type="AlphaFoldDB" id="A0A1G4PMI6"/>
<name>A0A1G4PMI6_9CAUL</name>
<dbReference type="HAMAP" id="MF_00147_B">
    <property type="entry name" value="TIM_B"/>
    <property type="match status" value="1"/>
</dbReference>
<feature type="binding site" evidence="7">
    <location>
        <position position="170"/>
    </location>
    <ligand>
        <name>substrate</name>
    </ligand>
</feature>
<feature type="binding site" evidence="7">
    <location>
        <begin position="229"/>
        <end position="230"/>
    </location>
    <ligand>
        <name>substrate</name>
    </ligand>
</feature>
<keyword evidence="3 7" id="KW-0312">Gluconeogenesis</keyword>